<sequence>MLYATNPSQQSVITSKIKYYMNISKYRKLTLIVPFTLMLGLGACEKDFEELNTNPNVAEVPTPSFILTNALESTIDRQFGVEASMDGGDIIVQHMAKIQYPDEDAYFFRTTTYQNIWNGFYAQGLEDFNLITKLGVEQKNPNYQAVGLIMRAYTFSLLTDIYGDIPYSDALRAKEGVLQPKYDKQQDVYKGILGELKQATTLIDPSGSDISGDILFDGDMTHWLKFANSLRLRLAMRIIDADPATAEPIIKEVLASPATLFQSNADNAQLVYRSAAPNNNPINENRKTRDDHRVSKTLVTKLTALKDPRLAIYAEKPEAGGDYVGVPNGIDAETANGLGLSKTSRLGRYFTRGEAPGVLMTYAEVLFFKAEAIARNRGLATGDAAATYNAAIRASMEQFGIEPAAITTYLAQPAVAYNAANYKQSIGNQKWIALFQQGLEAWSEYRRLDYPNDLKPGPEAALTKLPTRLRYPGNEQSVNLANYQAAVANQGADNLTTKLWWDKF</sequence>
<dbReference type="EMBL" id="BMFN01000001">
    <property type="protein sequence ID" value="GGF49940.1"/>
    <property type="molecule type" value="Genomic_DNA"/>
</dbReference>
<comment type="caution">
    <text evidence="1">The sequence shown here is derived from an EMBL/GenBank/DDBJ whole genome shotgun (WGS) entry which is preliminary data.</text>
</comment>
<name>A0ACB5PLB9_9BACT</name>
<organism evidence="1 2">
    <name type="scientific">Hymenobacter qilianensis</name>
    <dbReference type="NCBI Taxonomy" id="1385715"/>
    <lineage>
        <taxon>Bacteria</taxon>
        <taxon>Pseudomonadati</taxon>
        <taxon>Bacteroidota</taxon>
        <taxon>Cytophagia</taxon>
        <taxon>Cytophagales</taxon>
        <taxon>Hymenobacteraceae</taxon>
        <taxon>Hymenobacter</taxon>
    </lineage>
</organism>
<accession>A0ACB5PLB9</accession>
<evidence type="ECO:0000313" key="1">
    <source>
        <dbReference type="EMBL" id="GGF49940.1"/>
    </source>
</evidence>
<reference evidence="1 2" key="1">
    <citation type="journal article" date="2019" name="Int. J. Syst. Evol. Microbiol.">
        <title>The Global Catalogue of Microorganisms (GCM) 10K type strain sequencing project: providing services to taxonomists for standard genome sequencing and annotation.</title>
        <authorList>
            <consortium name="The Broad Institute Genomics Platform"/>
            <consortium name="The Broad Institute Genome Sequencing Center for Infectious Disease"/>
            <person name="Wu L."/>
            <person name="Ma J."/>
        </authorList>
    </citation>
    <scope>NUCLEOTIDE SEQUENCE [LARGE SCALE GENOMIC DNA]</scope>
    <source>
        <strain evidence="1 2">CGMCC 1.12720</strain>
    </source>
</reference>
<gene>
    <name evidence="1" type="ORF">GCM10011375_01800</name>
</gene>
<evidence type="ECO:0000313" key="2">
    <source>
        <dbReference type="Proteomes" id="UP000605392"/>
    </source>
</evidence>
<protein>
    <submittedName>
        <fullName evidence="1">Uncharacterized protein</fullName>
    </submittedName>
</protein>
<proteinExistence type="predicted"/>
<dbReference type="Proteomes" id="UP000605392">
    <property type="component" value="Unassembled WGS sequence"/>
</dbReference>
<keyword evidence="2" id="KW-1185">Reference proteome</keyword>